<dbReference type="InterPro" id="IPR050706">
    <property type="entry name" value="Cyclic-di-GMP_PDE-like"/>
</dbReference>
<dbReference type="PROSITE" id="PS50883">
    <property type="entry name" value="EAL"/>
    <property type="match status" value="1"/>
</dbReference>
<dbReference type="Gene3D" id="3.40.50.2300">
    <property type="match status" value="1"/>
</dbReference>
<keyword evidence="5" id="KW-1185">Reference proteome</keyword>
<evidence type="ECO:0000259" key="2">
    <source>
        <dbReference type="PROSITE" id="PS50110"/>
    </source>
</evidence>
<dbReference type="PANTHER" id="PTHR33121">
    <property type="entry name" value="CYCLIC DI-GMP PHOSPHODIESTERASE PDEF"/>
    <property type="match status" value="1"/>
</dbReference>
<dbReference type="InterPro" id="IPR011006">
    <property type="entry name" value="CheY-like_superfamily"/>
</dbReference>
<evidence type="ECO:0000259" key="3">
    <source>
        <dbReference type="PROSITE" id="PS50883"/>
    </source>
</evidence>
<proteinExistence type="predicted"/>
<dbReference type="PROSITE" id="PS50110">
    <property type="entry name" value="RESPONSE_REGULATORY"/>
    <property type="match status" value="1"/>
</dbReference>
<evidence type="ECO:0000256" key="1">
    <source>
        <dbReference type="PROSITE-ProRule" id="PRU00169"/>
    </source>
</evidence>
<sequence length="408" mass="44667">MEPVGGIGPGQRVVVIDDDPWVRETLVQMTARLGLDAHGVVPDERVFDQLRDLTPDLVVLDLSLGRSDAVQVLNHLALQNFSGLVLLVSGIDPQTLDNVRAMGARRGLRMMSPLRKPVRSADLARVLSEATEPEAGGLAVLDAQPTRRVNVAHALAQGWLELWYQPKICVPTGKVVGAEALIRMRHPELGIIPPVSFVPASGSTAYEDMTQFVIETASRHHRDLPIFAQGVKFSINASIALMQKSTFVDMIRDAWPNPFAHPGLIIEVTEDEVVSDILAAHEVATQLKLHNVELSIDDFGSGYSSFSRFRELPFAELKLDRSFVTGAGSDLRKRAVCRAASALAHSFHVRSVAEGVESAEDLAVIRDCQFDEAQGYYFARPVPFDAFRTSLVDAFNRPGSGDLKRHPA</sequence>
<name>A0A1K2HUH9_9HYPH</name>
<feature type="domain" description="Response regulatory" evidence="2">
    <location>
        <begin position="12"/>
        <end position="131"/>
    </location>
</feature>
<dbReference type="SUPFAM" id="SSF141868">
    <property type="entry name" value="EAL domain-like"/>
    <property type="match status" value="1"/>
</dbReference>
<feature type="modified residue" description="4-aspartylphosphate" evidence="1">
    <location>
        <position position="61"/>
    </location>
</feature>
<dbReference type="SMART" id="SM00052">
    <property type="entry name" value="EAL"/>
    <property type="match status" value="1"/>
</dbReference>
<dbReference type="InterPro" id="IPR035919">
    <property type="entry name" value="EAL_sf"/>
</dbReference>
<dbReference type="InterPro" id="IPR001789">
    <property type="entry name" value="Sig_transdc_resp-reg_receiver"/>
</dbReference>
<evidence type="ECO:0000313" key="4">
    <source>
        <dbReference type="EMBL" id="SFZ81909.1"/>
    </source>
</evidence>
<dbReference type="Gene3D" id="3.20.20.450">
    <property type="entry name" value="EAL domain"/>
    <property type="match status" value="1"/>
</dbReference>
<feature type="domain" description="EAL" evidence="3">
    <location>
        <begin position="144"/>
        <end position="395"/>
    </location>
</feature>
<dbReference type="CDD" id="cd01948">
    <property type="entry name" value="EAL"/>
    <property type="match status" value="1"/>
</dbReference>
<dbReference type="Pfam" id="PF00563">
    <property type="entry name" value="EAL"/>
    <property type="match status" value="1"/>
</dbReference>
<dbReference type="PANTHER" id="PTHR33121:SF70">
    <property type="entry name" value="SIGNALING PROTEIN YKOW"/>
    <property type="match status" value="1"/>
</dbReference>
<gene>
    <name evidence="4" type="ORF">SAMN02983003_0770</name>
</gene>
<organism evidence="4 5">
    <name type="scientific">Devosia enhydra</name>
    <dbReference type="NCBI Taxonomy" id="665118"/>
    <lineage>
        <taxon>Bacteria</taxon>
        <taxon>Pseudomonadati</taxon>
        <taxon>Pseudomonadota</taxon>
        <taxon>Alphaproteobacteria</taxon>
        <taxon>Hyphomicrobiales</taxon>
        <taxon>Devosiaceae</taxon>
        <taxon>Devosia</taxon>
    </lineage>
</organism>
<dbReference type="Proteomes" id="UP000183447">
    <property type="component" value="Unassembled WGS sequence"/>
</dbReference>
<dbReference type="SUPFAM" id="SSF52172">
    <property type="entry name" value="CheY-like"/>
    <property type="match status" value="1"/>
</dbReference>
<dbReference type="STRING" id="665118.SAMN02983003_0770"/>
<evidence type="ECO:0000313" key="5">
    <source>
        <dbReference type="Proteomes" id="UP000183447"/>
    </source>
</evidence>
<dbReference type="EMBL" id="FPKU01000001">
    <property type="protein sequence ID" value="SFZ81909.1"/>
    <property type="molecule type" value="Genomic_DNA"/>
</dbReference>
<accession>A0A1K2HUH9</accession>
<dbReference type="GO" id="GO:0000160">
    <property type="term" value="P:phosphorelay signal transduction system"/>
    <property type="evidence" value="ECO:0007669"/>
    <property type="project" value="InterPro"/>
</dbReference>
<dbReference type="AlphaFoldDB" id="A0A1K2HUH9"/>
<keyword evidence="1" id="KW-0597">Phosphoprotein</keyword>
<reference evidence="4 5" key="1">
    <citation type="submission" date="2016-11" db="EMBL/GenBank/DDBJ databases">
        <authorList>
            <person name="Jaros S."/>
            <person name="Januszkiewicz K."/>
            <person name="Wedrychowicz H."/>
        </authorList>
    </citation>
    <scope>NUCLEOTIDE SEQUENCE [LARGE SCALE GENOMIC DNA]</scope>
    <source>
        <strain evidence="4 5">ATCC 23634</strain>
    </source>
</reference>
<dbReference type="InterPro" id="IPR001633">
    <property type="entry name" value="EAL_dom"/>
</dbReference>
<protein>
    <submittedName>
        <fullName evidence="4">EAL domain, c-di-GMP-specific phosphodiesterase class I (Or its enzymatically inactive variant)</fullName>
    </submittedName>
</protein>
<dbReference type="Pfam" id="PF00072">
    <property type="entry name" value="Response_reg"/>
    <property type="match status" value="1"/>
</dbReference>
<dbReference type="GO" id="GO:0071111">
    <property type="term" value="F:cyclic-guanylate-specific phosphodiesterase activity"/>
    <property type="evidence" value="ECO:0007669"/>
    <property type="project" value="InterPro"/>
</dbReference>